<feature type="domain" description="Hydrogen maturase F dimerization" evidence="2">
    <location>
        <begin position="179"/>
        <end position="275"/>
    </location>
</feature>
<dbReference type="NCBIfam" id="TIGR03918">
    <property type="entry name" value="GTP_HydF"/>
    <property type="match status" value="1"/>
</dbReference>
<protein>
    <submittedName>
        <fullName evidence="4">GTP-binding protein</fullName>
    </submittedName>
</protein>
<dbReference type="Pfam" id="PF01926">
    <property type="entry name" value="MMR_HSR1"/>
    <property type="match status" value="1"/>
</dbReference>
<dbReference type="InterPro" id="IPR041606">
    <property type="entry name" value="HydF_dimer"/>
</dbReference>
<name>A0A0A2EV98_PORCN</name>
<dbReference type="OrthoDB" id="9811338at2"/>
<dbReference type="eggNOG" id="COG0486">
    <property type="taxonomic scope" value="Bacteria"/>
</dbReference>
<dbReference type="GO" id="GO:0005737">
    <property type="term" value="C:cytoplasm"/>
    <property type="evidence" value="ECO:0007669"/>
    <property type="project" value="TreeGrafter"/>
</dbReference>
<dbReference type="InterPro" id="IPR027417">
    <property type="entry name" value="P-loop_NTPase"/>
</dbReference>
<organism evidence="4 5">
    <name type="scientific">Porphyromonas cangingivalis</name>
    <dbReference type="NCBI Taxonomy" id="36874"/>
    <lineage>
        <taxon>Bacteria</taxon>
        <taxon>Pseudomonadati</taxon>
        <taxon>Bacteroidota</taxon>
        <taxon>Bacteroidia</taxon>
        <taxon>Bacteroidales</taxon>
        <taxon>Porphyromonadaceae</taxon>
        <taxon>Porphyromonas</taxon>
    </lineage>
</organism>
<evidence type="ECO:0000313" key="5">
    <source>
        <dbReference type="Proteomes" id="UP000030125"/>
    </source>
</evidence>
<evidence type="ECO:0000259" key="1">
    <source>
        <dbReference type="Pfam" id="PF01926"/>
    </source>
</evidence>
<comment type="caution">
    <text evidence="4">The sequence shown here is derived from an EMBL/GenBank/DDBJ whole genome shotgun (WGS) entry which is preliminary data.</text>
</comment>
<dbReference type="Pfam" id="PF18133">
    <property type="entry name" value="HydF_tetramer"/>
    <property type="match status" value="1"/>
</dbReference>
<dbReference type="Gene3D" id="3.40.50.11420">
    <property type="match status" value="1"/>
</dbReference>
<dbReference type="Gene3D" id="3.40.50.300">
    <property type="entry name" value="P-loop containing nucleotide triphosphate hydrolases"/>
    <property type="match status" value="1"/>
</dbReference>
<dbReference type="PANTHER" id="PTHR42714:SF6">
    <property type="entry name" value="TRANSLATION INITIATION FACTOR IF-2"/>
    <property type="match status" value="1"/>
</dbReference>
<dbReference type="InterPro" id="IPR023873">
    <property type="entry name" value="FeFe-hyd_GTPase_HydF"/>
</dbReference>
<dbReference type="GO" id="GO:0002098">
    <property type="term" value="P:tRNA wobble uridine modification"/>
    <property type="evidence" value="ECO:0007669"/>
    <property type="project" value="TreeGrafter"/>
</dbReference>
<dbReference type="AlphaFoldDB" id="A0A0A2EV98"/>
<dbReference type="Proteomes" id="UP000030125">
    <property type="component" value="Unassembled WGS sequence"/>
</dbReference>
<dbReference type="EMBL" id="JQJD01000007">
    <property type="protein sequence ID" value="KGN82821.1"/>
    <property type="molecule type" value="Genomic_DNA"/>
</dbReference>
<evidence type="ECO:0000259" key="3">
    <source>
        <dbReference type="Pfam" id="PF18133"/>
    </source>
</evidence>
<dbReference type="Pfam" id="PF18128">
    <property type="entry name" value="HydF_dimer"/>
    <property type="match status" value="1"/>
</dbReference>
<dbReference type="STRING" id="36874.HQ34_05850"/>
<keyword evidence="5" id="KW-1185">Reference proteome</keyword>
<feature type="domain" description="Hydrogen maturase F tetramerization" evidence="3">
    <location>
        <begin position="279"/>
        <end position="392"/>
    </location>
</feature>
<evidence type="ECO:0000313" key="4">
    <source>
        <dbReference type="EMBL" id="KGN82821.1"/>
    </source>
</evidence>
<reference evidence="4 5" key="1">
    <citation type="submission" date="2014-08" db="EMBL/GenBank/DDBJ databases">
        <title>Porphyromonas cangingivalis strain:COT-109_OH1386 Genome sequencing.</title>
        <authorList>
            <person name="Wallis C."/>
            <person name="Deusch O."/>
            <person name="O'Flynn C."/>
            <person name="Davis I."/>
            <person name="Jospin G."/>
            <person name="Darling A.E."/>
            <person name="Coil D.A."/>
            <person name="Alexiev A."/>
            <person name="Horsfall A."/>
            <person name="Kirkwood N."/>
            <person name="Harris S."/>
            <person name="Eisen J.A."/>
        </authorList>
    </citation>
    <scope>NUCLEOTIDE SEQUENCE [LARGE SCALE GENOMIC DNA]</scope>
    <source>
        <strain evidence="5">COT-109 OH1386</strain>
    </source>
</reference>
<proteinExistence type="predicted"/>
<dbReference type="PANTHER" id="PTHR42714">
    <property type="entry name" value="TRNA MODIFICATION GTPASE GTPBP3"/>
    <property type="match status" value="1"/>
</dbReference>
<dbReference type="SUPFAM" id="SSF52540">
    <property type="entry name" value="P-loop containing nucleoside triphosphate hydrolases"/>
    <property type="match status" value="1"/>
</dbReference>
<gene>
    <name evidence="4" type="ORF">HQ35_01885</name>
</gene>
<evidence type="ECO:0000259" key="2">
    <source>
        <dbReference type="Pfam" id="PF18128"/>
    </source>
</evidence>
<dbReference type="InterPro" id="IPR005225">
    <property type="entry name" value="Small_GTP-bd"/>
</dbReference>
<dbReference type="NCBIfam" id="TIGR00231">
    <property type="entry name" value="small_GTP"/>
    <property type="match status" value="1"/>
</dbReference>
<sequence>MSQTPRSERLHIVLYGRTNSGKSSLINALTGQAVSLVSAVAGTTTDPVSKAMEVKGLGACVLVDTAGFDDRDEALGQLRIERTKGTLKFADIAILVLASDETDIEEAWVEVLKTSKIPIVTVLNKGDVHTYDDALKAKLKTLTGHPPIVASAHTGMGIEDLRKALHEAHIKDDERTITGSLTKAGDTVLLVMPQDAAAPKGRLILPQVQTIRELLDKGCISISCTPDTMRQALSALARPPHLIITDSQAFKEVYALKPEGSLLTSFSVLFAAYKGDIDNFVEGARAIASLTPSSRVLIAEACTHAPESEDIGTVKIPRLLRGRIGAELRIDMVAGKDFPDDLTPYDLVIHCGACMFTRKMVMSRSAQAQAQKVPMTNYGITLAYLTGILDKVSLPSKE</sequence>
<dbReference type="InterPro" id="IPR006073">
    <property type="entry name" value="GTP-bd"/>
</dbReference>
<feature type="domain" description="G" evidence="1">
    <location>
        <begin position="12"/>
        <end position="125"/>
    </location>
</feature>
<dbReference type="RefSeq" id="WP_036850496.1">
    <property type="nucleotide sequence ID" value="NZ_JQJD01000007.1"/>
</dbReference>
<dbReference type="Gene3D" id="3.40.50.11410">
    <property type="match status" value="1"/>
</dbReference>
<dbReference type="GO" id="GO:0005525">
    <property type="term" value="F:GTP binding"/>
    <property type="evidence" value="ECO:0007669"/>
    <property type="project" value="InterPro"/>
</dbReference>
<accession>A0A0A2EV98</accession>
<dbReference type="GO" id="GO:0030488">
    <property type="term" value="P:tRNA methylation"/>
    <property type="evidence" value="ECO:0007669"/>
    <property type="project" value="TreeGrafter"/>
</dbReference>
<dbReference type="CDD" id="cd00880">
    <property type="entry name" value="Era_like"/>
    <property type="match status" value="1"/>
</dbReference>
<dbReference type="InterPro" id="IPR040644">
    <property type="entry name" value="HydF_tetramer"/>
</dbReference>